<evidence type="ECO:0000256" key="5">
    <source>
        <dbReference type="ARBA" id="ARBA00023212"/>
    </source>
</evidence>
<accession>A0AAV7LJZ8</accession>
<dbReference type="Proteomes" id="UP001066276">
    <property type="component" value="Chromosome 11"/>
</dbReference>
<reference evidence="8" key="1">
    <citation type="journal article" date="2022" name="bioRxiv">
        <title>Sequencing and chromosome-scale assembly of the giantPleurodeles waltlgenome.</title>
        <authorList>
            <person name="Brown T."/>
            <person name="Elewa A."/>
            <person name="Iarovenko S."/>
            <person name="Subramanian E."/>
            <person name="Araus A.J."/>
            <person name="Petzold A."/>
            <person name="Susuki M."/>
            <person name="Suzuki K.-i.T."/>
            <person name="Hayashi T."/>
            <person name="Toyoda A."/>
            <person name="Oliveira C."/>
            <person name="Osipova E."/>
            <person name="Leigh N.D."/>
            <person name="Simon A."/>
            <person name="Yun M.H."/>
        </authorList>
    </citation>
    <scope>NUCLEOTIDE SEQUENCE</scope>
    <source>
        <strain evidence="8">20211129_DDA</strain>
        <tissue evidence="8">Liver</tissue>
    </source>
</reference>
<comment type="caution">
    <text evidence="8">The sequence shown here is derived from an EMBL/GenBank/DDBJ whole genome shotgun (WGS) entry which is preliminary data.</text>
</comment>
<keyword evidence="4" id="KW-0597">Phosphoprotein</keyword>
<organism evidence="8 9">
    <name type="scientific">Pleurodeles waltl</name>
    <name type="common">Iberian ribbed newt</name>
    <dbReference type="NCBI Taxonomy" id="8319"/>
    <lineage>
        <taxon>Eukaryota</taxon>
        <taxon>Metazoa</taxon>
        <taxon>Chordata</taxon>
        <taxon>Craniata</taxon>
        <taxon>Vertebrata</taxon>
        <taxon>Euteleostomi</taxon>
        <taxon>Amphibia</taxon>
        <taxon>Batrachia</taxon>
        <taxon>Caudata</taxon>
        <taxon>Salamandroidea</taxon>
        <taxon>Salamandridae</taxon>
        <taxon>Pleurodelinae</taxon>
        <taxon>Pleurodeles</taxon>
    </lineage>
</organism>
<evidence type="ECO:0000256" key="4">
    <source>
        <dbReference type="ARBA" id="ARBA00022553"/>
    </source>
</evidence>
<gene>
    <name evidence="8" type="ORF">NDU88_004883</name>
</gene>
<dbReference type="GO" id="GO:0005813">
    <property type="term" value="C:centrosome"/>
    <property type="evidence" value="ECO:0007669"/>
    <property type="project" value="TreeGrafter"/>
</dbReference>
<feature type="compositionally biased region" description="Low complexity" evidence="6">
    <location>
        <begin position="238"/>
        <end position="251"/>
    </location>
</feature>
<evidence type="ECO:0000256" key="3">
    <source>
        <dbReference type="ARBA" id="ARBA00022490"/>
    </source>
</evidence>
<feature type="region of interest" description="Disordered" evidence="6">
    <location>
        <begin position="383"/>
        <end position="403"/>
    </location>
</feature>
<keyword evidence="3" id="KW-0963">Cytoplasm</keyword>
<keyword evidence="5" id="KW-0206">Cytoskeleton</keyword>
<dbReference type="AlphaFoldDB" id="A0AAV7LJZ8"/>
<dbReference type="Pfam" id="PF15297">
    <property type="entry name" value="CKAP2_C"/>
    <property type="match status" value="2"/>
</dbReference>
<keyword evidence="9" id="KW-1185">Reference proteome</keyword>
<sequence length="716" mass="78874">MKETGAWESAAEERHRKLLEYLAAKGKLKPPNPKPYLRDTTNHPPAARVQSIKAGVIARQKENLHIISAKPKNGSAELPKKTRGPLPPPSKTPAPETLQNVPQKPVAKVHSRPLGSSTRNVAQKGSGWKQERLGSALAQGLQSAAGVSKVQVFGNRERSKTATLRSSPIQRQVKNLFQIERQPLNSKHAEKRTAGVSNNDAIIRDPLIKTKNNREQVRRVSAAATAPITGHKNTVVSRTTLRSSTARSTCRNGARCTDEKSSSRHISMAAFPPRHARKPQVPTGPPPRKALAAAVCRTQPSEKLQSERKVAKVKPIMGAAKNGCSSSGKTWSTIRTERTKNTKVPAKPTAAACVMKNNTNMCVKPNTKTETVVSTLLKSDDPIPRRHSLGTTESAAYGRSECRGPLPVTPALWASSVPPRKAMTEMKPSQDSKNLSAKEIRRSKLQEWMNSKGKSYKRPPMTLPSKKPAKAKARLSFWAGIEEEDDLNSLAVKINMTLTDCLRLIDEGLPSETVEATLSKIPQGEKFAKYWMCKARLLERCGTFDVIGLYEQAVRCGAVPIEELRETIFDIMKNTNKKAKAVTFDLVPDEGLTARTEIDSCEAPALPQKDETVDPRSPNILTRHWTGKQGSALKFQIAPLPSRVKETTVAAGWKVLTPVRRSLRIERSVSRYPEPLMEHDTVVASLNDLLDADESCFVYRQNEALPMEVDSKIRAL</sequence>
<feature type="region of interest" description="Disordered" evidence="6">
    <location>
        <begin position="24"/>
        <end position="46"/>
    </location>
</feature>
<evidence type="ECO:0000256" key="2">
    <source>
        <dbReference type="ARBA" id="ARBA00009468"/>
    </source>
</evidence>
<feature type="domain" description="Cytoskeleton-associated protein 2 C-terminal" evidence="7">
    <location>
        <begin position="430"/>
        <end position="593"/>
    </location>
</feature>
<feature type="region of interest" description="Disordered" evidence="6">
    <location>
        <begin position="238"/>
        <end position="264"/>
    </location>
</feature>
<comment type="similarity">
    <text evidence="2">Belongs to the CKAP2 family.</text>
</comment>
<evidence type="ECO:0000256" key="1">
    <source>
        <dbReference type="ARBA" id="ARBA00004245"/>
    </source>
</evidence>
<feature type="compositionally biased region" description="Polar residues" evidence="6">
    <location>
        <begin position="114"/>
        <end position="123"/>
    </location>
</feature>
<evidence type="ECO:0000259" key="7">
    <source>
        <dbReference type="Pfam" id="PF15297"/>
    </source>
</evidence>
<feature type="region of interest" description="Disordered" evidence="6">
    <location>
        <begin position="68"/>
        <end position="128"/>
    </location>
</feature>
<name>A0AAV7LJZ8_PLEWA</name>
<comment type="subcellular location">
    <subcellularLocation>
        <location evidence="1">Cytoplasm</location>
        <location evidence="1">Cytoskeleton</location>
    </subcellularLocation>
</comment>
<evidence type="ECO:0000313" key="8">
    <source>
        <dbReference type="EMBL" id="KAJ1091766.1"/>
    </source>
</evidence>
<dbReference type="InterPro" id="IPR052855">
    <property type="entry name" value="CKAP2-like"/>
</dbReference>
<dbReference type="GO" id="GO:0005829">
    <property type="term" value="C:cytosol"/>
    <property type="evidence" value="ECO:0007669"/>
    <property type="project" value="TreeGrafter"/>
</dbReference>
<feature type="domain" description="Cytoskeleton-associated protein 2 C-terminal" evidence="7">
    <location>
        <begin position="652"/>
        <end position="705"/>
    </location>
</feature>
<dbReference type="GO" id="GO:0072686">
    <property type="term" value="C:mitotic spindle"/>
    <property type="evidence" value="ECO:0007669"/>
    <property type="project" value="TreeGrafter"/>
</dbReference>
<protein>
    <recommendedName>
        <fullName evidence="7">Cytoskeleton-associated protein 2 C-terminal domain-containing protein</fullName>
    </recommendedName>
</protein>
<proteinExistence type="inferred from homology"/>
<dbReference type="PANTHER" id="PTHR47078:SF1">
    <property type="entry name" value="CYTOSKELETON-ASSOCIATED PROTEIN 2-LIKE"/>
    <property type="match status" value="1"/>
</dbReference>
<dbReference type="InterPro" id="IPR029197">
    <property type="entry name" value="CKAP2_C"/>
</dbReference>
<dbReference type="EMBL" id="JANPWB010000015">
    <property type="protein sequence ID" value="KAJ1091766.1"/>
    <property type="molecule type" value="Genomic_DNA"/>
</dbReference>
<dbReference type="PANTHER" id="PTHR47078">
    <property type="entry name" value="CYTOSKELETON-ASSOCIATED PROTEIN 2-LIKE"/>
    <property type="match status" value="1"/>
</dbReference>
<evidence type="ECO:0000313" key="9">
    <source>
        <dbReference type="Proteomes" id="UP001066276"/>
    </source>
</evidence>
<evidence type="ECO:0000256" key="6">
    <source>
        <dbReference type="SAM" id="MobiDB-lite"/>
    </source>
</evidence>